<name>I9WPR7_HELPX</name>
<dbReference type="PATRIC" id="fig|992080.3.peg.1195"/>
<evidence type="ECO:0000313" key="1">
    <source>
        <dbReference type="EMBL" id="EJC07882.1"/>
    </source>
</evidence>
<organism evidence="1 2">
    <name type="scientific">Helicobacter pylori Hp P-15</name>
    <dbReference type="NCBI Taxonomy" id="992080"/>
    <lineage>
        <taxon>Bacteria</taxon>
        <taxon>Pseudomonadati</taxon>
        <taxon>Campylobacterota</taxon>
        <taxon>Epsilonproteobacteria</taxon>
        <taxon>Campylobacterales</taxon>
        <taxon>Helicobacteraceae</taxon>
        <taxon>Helicobacter</taxon>
    </lineage>
</organism>
<protein>
    <submittedName>
        <fullName evidence="1">Uncharacterized protein</fullName>
    </submittedName>
</protein>
<proteinExistence type="predicted"/>
<dbReference type="AlphaFoldDB" id="I9WPR7"/>
<reference evidence="1 2" key="1">
    <citation type="journal article" date="2013" name="Pathog. Dis.">
        <title>Genome sequences of 65 Helicobacter pylori strains isolated from asymptomatic individuals and patients with gastric cancer, peptic ulcer disease, or gastritis.</title>
        <authorList>
            <person name="Blanchard T.G."/>
            <person name="Czinn S.J."/>
            <person name="Correa P."/>
            <person name="Nakazawa T."/>
            <person name="Keelan M."/>
            <person name="Morningstar L."/>
            <person name="Santana-Cruz I."/>
            <person name="Maroo A."/>
            <person name="McCracken C."/>
            <person name="Shefchek K."/>
            <person name="Daugherty S."/>
            <person name="Song Y."/>
            <person name="Fraser C.M."/>
            <person name="Fricke W.F."/>
        </authorList>
    </citation>
    <scope>NUCLEOTIDE SEQUENCE [LARGE SCALE GENOMIC DNA]</scope>
    <source>
        <strain evidence="1 2">Hp P-15</strain>
    </source>
</reference>
<comment type="caution">
    <text evidence="1">The sequence shown here is derived from an EMBL/GenBank/DDBJ whole genome shotgun (WGS) entry which is preliminary data.</text>
</comment>
<dbReference type="EMBL" id="AKPP01000003">
    <property type="protein sequence ID" value="EJC07882.1"/>
    <property type="molecule type" value="Genomic_DNA"/>
</dbReference>
<accession>I9WPR7</accession>
<evidence type="ECO:0000313" key="2">
    <source>
        <dbReference type="Proteomes" id="UP000005838"/>
    </source>
</evidence>
<sequence length="38" mass="4652">MINKTLKSATNHFKKLFRNNFCFILHRLNFFKLKDNHA</sequence>
<gene>
    <name evidence="1" type="ORF">HPHPP15_1218</name>
</gene>
<dbReference type="Proteomes" id="UP000005838">
    <property type="component" value="Unassembled WGS sequence"/>
</dbReference>